<proteinExistence type="predicted"/>
<dbReference type="AlphaFoldDB" id="A0A6C0KEL2"/>
<reference evidence="1" key="1">
    <citation type="journal article" date="2020" name="Nature">
        <title>Giant virus diversity and host interactions through global metagenomics.</title>
        <authorList>
            <person name="Schulz F."/>
            <person name="Roux S."/>
            <person name="Paez-Espino D."/>
            <person name="Jungbluth S."/>
            <person name="Walsh D.A."/>
            <person name="Denef V.J."/>
            <person name="McMahon K.D."/>
            <person name="Konstantinidis K.T."/>
            <person name="Eloe-Fadrosh E.A."/>
            <person name="Kyrpides N.C."/>
            <person name="Woyke T."/>
        </authorList>
    </citation>
    <scope>NUCLEOTIDE SEQUENCE</scope>
    <source>
        <strain evidence="1">GVMAG-S-3300002307-41</strain>
    </source>
</reference>
<protein>
    <submittedName>
        <fullName evidence="1">Uncharacterized protein</fullName>
    </submittedName>
</protein>
<dbReference type="Gene3D" id="3.40.50.11350">
    <property type="match status" value="1"/>
</dbReference>
<name>A0A6C0KEL2_9ZZZZ</name>
<evidence type="ECO:0000313" key="1">
    <source>
        <dbReference type="EMBL" id="QHU15586.1"/>
    </source>
</evidence>
<accession>A0A6C0KEL2</accession>
<dbReference type="EMBL" id="MN740866">
    <property type="protein sequence ID" value="QHU15586.1"/>
    <property type="molecule type" value="Genomic_DNA"/>
</dbReference>
<organism evidence="1">
    <name type="scientific">viral metagenome</name>
    <dbReference type="NCBI Taxonomy" id="1070528"/>
    <lineage>
        <taxon>unclassified sequences</taxon>
        <taxon>metagenomes</taxon>
        <taxon>organismal metagenomes</taxon>
    </lineage>
</organism>
<sequence>MCVAFAQHFKIPIYVDWSDSTWSHGSETFYTYFNLLMPTFSLDDIPADATYFPEYWKGRIKEPFTSELFAKQTELKLNLGVLTKKEYPADVLVSSSIGGRSLFHDISFFANVFRVVDPRILKAITERQTKYPLYKSLGFHIRGTDRMRGQAHRERTIQYIAINAVMHGGFNDIPMITVSDDKESLILWKRFFPNTTIFSSLSIENSSNKGNHHIKKEDLLVSKDEMNADMLVDFFTLASCERVLSTFRDSRFAREADRLRPYLKQILRNE</sequence>